<dbReference type="GeneID" id="41973400"/>
<feature type="domain" description="C3HC-type" evidence="7">
    <location>
        <begin position="145"/>
        <end position="287"/>
    </location>
</feature>
<dbReference type="PANTHER" id="PTHR15835">
    <property type="entry name" value="NUCLEAR-INTERACTING PARTNER OF ALK"/>
    <property type="match status" value="1"/>
</dbReference>
<keyword evidence="2" id="KW-0479">Metal-binding</keyword>
<dbReference type="RefSeq" id="XP_030995461.1">
    <property type="nucleotide sequence ID" value="XM_031140531.1"/>
</dbReference>
<comment type="caution">
    <text evidence="9">The sequence shown here is derived from an EMBL/GenBank/DDBJ whole genome shotgun (WGS) entry which is preliminary data.</text>
</comment>
<feature type="region of interest" description="Disordered" evidence="6">
    <location>
        <begin position="520"/>
        <end position="550"/>
    </location>
</feature>
<dbReference type="Pfam" id="PF08600">
    <property type="entry name" value="NuBaID_C"/>
    <property type="match status" value="1"/>
</dbReference>
<reference evidence="9 10" key="1">
    <citation type="submission" date="2019-06" db="EMBL/GenBank/DDBJ databases">
        <title>Draft genome sequence of the filamentous fungus Phialemoniopsis curvata isolated from diesel fuel.</title>
        <authorList>
            <person name="Varaljay V.A."/>
            <person name="Lyon W.J."/>
            <person name="Crouch A.L."/>
            <person name="Drake C.E."/>
            <person name="Hollomon J.M."/>
            <person name="Nadeau L.J."/>
            <person name="Nunn H.S."/>
            <person name="Stevenson B.S."/>
            <person name="Bojanowski C.L."/>
            <person name="Crookes-Goodson W.J."/>
        </authorList>
    </citation>
    <scope>NUCLEOTIDE SEQUENCE [LARGE SCALE GENOMIC DNA]</scope>
    <source>
        <strain evidence="9 10">D216</strain>
    </source>
</reference>
<accession>A0A507BAY4</accession>
<dbReference type="PANTHER" id="PTHR15835:SF6">
    <property type="entry name" value="ZINC FINGER C3HC-TYPE PROTEIN 1"/>
    <property type="match status" value="1"/>
</dbReference>
<feature type="region of interest" description="Disordered" evidence="6">
    <location>
        <begin position="449"/>
        <end position="490"/>
    </location>
</feature>
<protein>
    <submittedName>
        <fullName evidence="9">Uncharacterized protein</fullName>
    </submittedName>
</protein>
<evidence type="ECO:0000256" key="2">
    <source>
        <dbReference type="ARBA" id="ARBA00022723"/>
    </source>
</evidence>
<evidence type="ECO:0000256" key="4">
    <source>
        <dbReference type="ARBA" id="ARBA00022833"/>
    </source>
</evidence>
<dbReference type="AlphaFoldDB" id="A0A507BAY4"/>
<evidence type="ECO:0000259" key="8">
    <source>
        <dbReference type="Pfam" id="PF08600"/>
    </source>
</evidence>
<feature type="domain" description="NuBaID C-terminal" evidence="8">
    <location>
        <begin position="334"/>
        <end position="442"/>
    </location>
</feature>
<evidence type="ECO:0000256" key="6">
    <source>
        <dbReference type="SAM" id="MobiDB-lite"/>
    </source>
</evidence>
<dbReference type="InterPro" id="IPR012935">
    <property type="entry name" value="NuBaID_N"/>
</dbReference>
<dbReference type="InterPro" id="IPR013909">
    <property type="entry name" value="NuBaID_C"/>
</dbReference>
<keyword evidence="3" id="KW-0863">Zinc-finger</keyword>
<dbReference type="Proteomes" id="UP000319257">
    <property type="component" value="Unassembled WGS sequence"/>
</dbReference>
<dbReference type="STRING" id="1093900.A0A507BAY4"/>
<feature type="region of interest" description="Disordered" evidence="6">
    <location>
        <begin position="403"/>
        <end position="426"/>
    </location>
</feature>
<evidence type="ECO:0000313" key="10">
    <source>
        <dbReference type="Proteomes" id="UP000319257"/>
    </source>
</evidence>
<evidence type="ECO:0000256" key="1">
    <source>
        <dbReference type="ARBA" id="ARBA00004123"/>
    </source>
</evidence>
<name>A0A507BAY4_9PEZI</name>
<dbReference type="GO" id="GO:0005634">
    <property type="term" value="C:nucleus"/>
    <property type="evidence" value="ECO:0007669"/>
    <property type="project" value="UniProtKB-SubCell"/>
</dbReference>
<dbReference type="EMBL" id="SKBQ01000032">
    <property type="protein sequence ID" value="TPX13750.1"/>
    <property type="molecule type" value="Genomic_DNA"/>
</dbReference>
<sequence>MNATKRKFNALLQGIGSRPTSSTASDNNNHNNDKTSTTSFDSPRRIATTDSTNTAPAAGLSRLSDSGSNMRSAQQPARPPSNSSVADQLDFLSKRRRIGQPASTPSASSTTAAAASTATRISNVVLRKWSGKDGSANAPPPRYCPGDREQLVKRLATFQELTDWTPKPDRINEIEWAKNGWVCQGKERLRCTLCSKEVVVKLTRKDADGKEASVLSSSSSPSEVEEALVDRYVEMMVSSHQEDCLWRKKGCDDTLLRLPLAKPRTAQEGLRQRYDELCARRDFLPYEFNLKLPEGFDLDAVLSNLPPNFFTEPPPPPPAPASGAAATRHPNRPALALAALGWQGLANPKIGPVPNSASCHTCLRRLGLWMFKSKEVDPDTGAVLVPALMDHLDPVREHRPFCPWRSGAVQRNPGSGARPSRTAEPARPAWEVLAQVLKNDAYLRNRASTATMTTTTTTSGAPAAGATDTTRGDQLQPPATPTSTSTRIYGDDFEVEDEAVRAAKDKERWARLRKVKSLFNTKGGKKLGRSASRPGTGHSTLHQHEGGGST</sequence>
<comment type="subcellular location">
    <subcellularLocation>
        <location evidence="1">Nucleus</location>
    </subcellularLocation>
</comment>
<evidence type="ECO:0000256" key="3">
    <source>
        <dbReference type="ARBA" id="ARBA00022771"/>
    </source>
</evidence>
<dbReference type="InParanoid" id="A0A507BAY4"/>
<keyword evidence="10" id="KW-1185">Reference proteome</keyword>
<dbReference type="GO" id="GO:0008270">
    <property type="term" value="F:zinc ion binding"/>
    <property type="evidence" value="ECO:0007669"/>
    <property type="project" value="UniProtKB-KW"/>
</dbReference>
<feature type="region of interest" description="Disordered" evidence="6">
    <location>
        <begin position="1"/>
        <end position="85"/>
    </location>
</feature>
<feature type="compositionally biased region" description="Low complexity" evidence="6">
    <location>
        <begin position="449"/>
        <end position="469"/>
    </location>
</feature>
<dbReference type="OrthoDB" id="2592092at2759"/>
<feature type="region of interest" description="Disordered" evidence="6">
    <location>
        <begin position="309"/>
        <end position="328"/>
    </location>
</feature>
<feature type="region of interest" description="Disordered" evidence="6">
    <location>
        <begin position="98"/>
        <end position="117"/>
    </location>
</feature>
<keyword evidence="4" id="KW-0862">Zinc</keyword>
<evidence type="ECO:0000313" key="9">
    <source>
        <dbReference type="EMBL" id="TPX13750.1"/>
    </source>
</evidence>
<gene>
    <name evidence="9" type="ORF">E0L32_005953</name>
</gene>
<feature type="compositionally biased region" description="Polar residues" evidence="6">
    <location>
        <begin position="18"/>
        <end position="41"/>
    </location>
</feature>
<proteinExistence type="predicted"/>
<evidence type="ECO:0000256" key="5">
    <source>
        <dbReference type="ARBA" id="ARBA00023242"/>
    </source>
</evidence>
<evidence type="ECO:0000259" key="7">
    <source>
        <dbReference type="Pfam" id="PF07967"/>
    </source>
</evidence>
<dbReference type="Pfam" id="PF07967">
    <property type="entry name" value="zf-C3HC"/>
    <property type="match status" value="1"/>
</dbReference>
<feature type="compositionally biased region" description="Polar residues" evidence="6">
    <location>
        <begin position="63"/>
        <end position="85"/>
    </location>
</feature>
<feature type="compositionally biased region" description="Low complexity" evidence="6">
    <location>
        <begin position="101"/>
        <end position="117"/>
    </location>
</feature>
<organism evidence="9 10">
    <name type="scientific">Thyridium curvatum</name>
    <dbReference type="NCBI Taxonomy" id="1093900"/>
    <lineage>
        <taxon>Eukaryota</taxon>
        <taxon>Fungi</taxon>
        <taxon>Dikarya</taxon>
        <taxon>Ascomycota</taxon>
        <taxon>Pezizomycotina</taxon>
        <taxon>Sordariomycetes</taxon>
        <taxon>Sordariomycetidae</taxon>
        <taxon>Thyridiales</taxon>
        <taxon>Thyridiaceae</taxon>
        <taxon>Thyridium</taxon>
    </lineage>
</organism>
<keyword evidence="5" id="KW-0539">Nucleus</keyword>